<dbReference type="Proteomes" id="UP000294911">
    <property type="component" value="Unassembled WGS sequence"/>
</dbReference>
<accession>A0A4R2QMS6</accession>
<gene>
    <name evidence="3" type="ORF">EV191_107134</name>
</gene>
<evidence type="ECO:0000256" key="1">
    <source>
        <dbReference type="SAM" id="MobiDB-lite"/>
    </source>
</evidence>
<evidence type="ECO:0000256" key="2">
    <source>
        <dbReference type="SAM" id="SignalP"/>
    </source>
</evidence>
<proteinExistence type="predicted"/>
<reference evidence="3 4" key="1">
    <citation type="submission" date="2019-03" db="EMBL/GenBank/DDBJ databases">
        <title>Genomic Encyclopedia of Type Strains, Phase IV (KMG-IV): sequencing the most valuable type-strain genomes for metagenomic binning, comparative biology and taxonomic classification.</title>
        <authorList>
            <person name="Goeker M."/>
        </authorList>
    </citation>
    <scope>NUCLEOTIDE SEQUENCE [LARGE SCALE GENOMIC DNA]</scope>
    <source>
        <strain evidence="3 4">DSM 45765</strain>
    </source>
</reference>
<feature type="signal peptide" evidence="2">
    <location>
        <begin position="1"/>
        <end position="22"/>
    </location>
</feature>
<feature type="chain" id="PRO_5020773628" description="Lumazine-binding protein" evidence="2">
    <location>
        <begin position="23"/>
        <end position="121"/>
    </location>
</feature>
<dbReference type="RefSeq" id="WP_132878107.1">
    <property type="nucleotide sequence ID" value="NZ_SLXQ01000007.1"/>
</dbReference>
<keyword evidence="4" id="KW-1185">Reference proteome</keyword>
<feature type="region of interest" description="Disordered" evidence="1">
    <location>
        <begin position="99"/>
        <end position="121"/>
    </location>
</feature>
<name>A0A4R2QMS6_9PSEU</name>
<comment type="caution">
    <text evidence="3">The sequence shown here is derived from an EMBL/GenBank/DDBJ whole genome shotgun (WGS) entry which is preliminary data.</text>
</comment>
<evidence type="ECO:0000313" key="3">
    <source>
        <dbReference type="EMBL" id="TCP50870.1"/>
    </source>
</evidence>
<protein>
    <recommendedName>
        <fullName evidence="5">Lumazine-binding protein</fullName>
    </recommendedName>
</protein>
<evidence type="ECO:0000313" key="4">
    <source>
        <dbReference type="Proteomes" id="UP000294911"/>
    </source>
</evidence>
<dbReference type="EMBL" id="SLXQ01000007">
    <property type="protein sequence ID" value="TCP50870.1"/>
    <property type="molecule type" value="Genomic_DNA"/>
</dbReference>
<keyword evidence="2" id="KW-0732">Signal</keyword>
<evidence type="ECO:0008006" key="5">
    <source>
        <dbReference type="Google" id="ProtNLM"/>
    </source>
</evidence>
<organism evidence="3 4">
    <name type="scientific">Tamaricihabitans halophyticus</name>
    <dbReference type="NCBI Taxonomy" id="1262583"/>
    <lineage>
        <taxon>Bacteria</taxon>
        <taxon>Bacillati</taxon>
        <taxon>Actinomycetota</taxon>
        <taxon>Actinomycetes</taxon>
        <taxon>Pseudonocardiales</taxon>
        <taxon>Pseudonocardiaceae</taxon>
        <taxon>Tamaricihabitans</taxon>
    </lineage>
</organism>
<dbReference type="AlphaFoldDB" id="A0A4R2QMS6"/>
<sequence length="121" mass="12396">MLVAAGIAVTLILVLGGGGAQATAEKVVAAINDKDAKAAAELECGDNSDGSMLAVPPELENAQIDASLESDAEENGDTATATISVKVSMQGQELELKGPMTFKNEGGDWCASNFEPEQPNM</sequence>